<organism evidence="1 2">
    <name type="scientific">Garicola koreensis</name>
    <dbReference type="NCBI Taxonomy" id="1262554"/>
    <lineage>
        <taxon>Bacteria</taxon>
        <taxon>Bacillati</taxon>
        <taxon>Actinomycetota</taxon>
        <taxon>Actinomycetes</taxon>
        <taxon>Micrococcales</taxon>
        <taxon>Micrococcaceae</taxon>
        <taxon>Garicola</taxon>
    </lineage>
</organism>
<dbReference type="AlphaFoldDB" id="A0A7W5U2I0"/>
<evidence type="ECO:0008006" key="3">
    <source>
        <dbReference type="Google" id="ProtNLM"/>
    </source>
</evidence>
<sequence length="154" mass="17112">MTRRQLLAFAGAAAAAGTLGLTGCGTGGHKLVCQHQRSGEVYGEFDIVTGSIITHSWIHSIELSRWTDTYRFDGEALTLTSTEFEEYGAGMPLDEGDVRMEDGKVIIENIDRDFEAIRWIHSHRVDYQIGLDNHDDLIAAGVLPDREPIELRPQ</sequence>
<evidence type="ECO:0000313" key="2">
    <source>
        <dbReference type="Proteomes" id="UP000547528"/>
    </source>
</evidence>
<dbReference type="Proteomes" id="UP000547528">
    <property type="component" value="Unassembled WGS sequence"/>
</dbReference>
<comment type="caution">
    <text evidence="1">The sequence shown here is derived from an EMBL/GenBank/DDBJ whole genome shotgun (WGS) entry which is preliminary data.</text>
</comment>
<name>A0A7W5U2I0_9MICC</name>
<accession>A0A7W5U2I0</accession>
<dbReference type="PROSITE" id="PS51257">
    <property type="entry name" value="PROKAR_LIPOPROTEIN"/>
    <property type="match status" value="1"/>
</dbReference>
<gene>
    <name evidence="1" type="ORF">FHX47_001574</name>
</gene>
<reference evidence="1 2" key="1">
    <citation type="submission" date="2020-08" db="EMBL/GenBank/DDBJ databases">
        <title>Sequencing the genomes of 1000 actinobacteria strains.</title>
        <authorList>
            <person name="Klenk H.-P."/>
        </authorList>
    </citation>
    <scope>NUCLEOTIDE SEQUENCE [LARGE SCALE GENOMIC DNA]</scope>
    <source>
        <strain evidence="1 2">DSM 28238</strain>
    </source>
</reference>
<dbReference type="RefSeq" id="WP_183358365.1">
    <property type="nucleotide sequence ID" value="NZ_BAABKR010000011.1"/>
</dbReference>
<dbReference type="InterPro" id="IPR015001">
    <property type="entry name" value="DUF1850"/>
</dbReference>
<evidence type="ECO:0000313" key="1">
    <source>
        <dbReference type="EMBL" id="MBB3667951.1"/>
    </source>
</evidence>
<proteinExistence type="predicted"/>
<dbReference type="Pfam" id="PF08905">
    <property type="entry name" value="DUF1850"/>
    <property type="match status" value="1"/>
</dbReference>
<keyword evidence="2" id="KW-1185">Reference proteome</keyword>
<protein>
    <recommendedName>
        <fullName evidence="3">DUF1850 domain-containing protein</fullName>
    </recommendedName>
</protein>
<dbReference type="EMBL" id="JACIBT010000005">
    <property type="protein sequence ID" value="MBB3667951.1"/>
    <property type="molecule type" value="Genomic_DNA"/>
</dbReference>